<keyword evidence="7" id="KW-0503">Monooxygenase</keyword>
<keyword evidence="4" id="KW-0479">Metal-binding</keyword>
<keyword evidence="3" id="KW-0349">Heme</keyword>
<keyword evidence="9" id="KW-1185">Reference proteome</keyword>
<reference evidence="8 9" key="1">
    <citation type="submission" date="2024-04" db="EMBL/GenBank/DDBJ databases">
        <title>Genome assembly C_amara_ONT_v2.</title>
        <authorList>
            <person name="Yant L."/>
            <person name="Moore C."/>
            <person name="Slenker M."/>
        </authorList>
    </citation>
    <scope>NUCLEOTIDE SEQUENCE [LARGE SCALE GENOMIC DNA]</scope>
    <source>
        <tissue evidence="8">Leaf</tissue>
    </source>
</reference>
<gene>
    <name evidence="8" type="ORF">V5N11_036146</name>
</gene>
<dbReference type="Gene3D" id="1.10.630.10">
    <property type="entry name" value="Cytochrome P450"/>
    <property type="match status" value="1"/>
</dbReference>
<evidence type="ECO:0000313" key="8">
    <source>
        <dbReference type="EMBL" id="KAL1221770.1"/>
    </source>
</evidence>
<comment type="caution">
    <text evidence="8">The sequence shown here is derived from an EMBL/GenBank/DDBJ whole genome shotgun (WGS) entry which is preliminary data.</text>
</comment>
<name>A0ABD1BXC6_CARAN</name>
<comment type="similarity">
    <text evidence="2">Belongs to the cytochrome P450 family.</text>
</comment>
<dbReference type="AlphaFoldDB" id="A0ABD1BXC6"/>
<sequence length="95" mass="11083">MKKLVGLELFSPKKHKSFRYIREEEGDVMVKKIFESAQTQSLVDLRKALFSFTAGIIFRIAFGQNFHECDFIDMDRLEHAACGRVRNQRMQLGID</sequence>
<evidence type="ECO:0000256" key="6">
    <source>
        <dbReference type="ARBA" id="ARBA00023004"/>
    </source>
</evidence>
<evidence type="ECO:0000256" key="4">
    <source>
        <dbReference type="ARBA" id="ARBA00022723"/>
    </source>
</evidence>
<dbReference type="PANTHER" id="PTHR47955:SF19">
    <property type="entry name" value="CYTOCHROME P450 71A9-LIKE ISOFORM X1"/>
    <property type="match status" value="1"/>
</dbReference>
<comment type="cofactor">
    <cofactor evidence="1">
        <name>heme</name>
        <dbReference type="ChEBI" id="CHEBI:30413"/>
    </cofactor>
</comment>
<proteinExistence type="inferred from homology"/>
<protein>
    <submittedName>
        <fullName evidence="8">Cytochrome P450 71B8</fullName>
    </submittedName>
</protein>
<evidence type="ECO:0000256" key="5">
    <source>
        <dbReference type="ARBA" id="ARBA00023002"/>
    </source>
</evidence>
<evidence type="ECO:0000256" key="2">
    <source>
        <dbReference type="ARBA" id="ARBA00010617"/>
    </source>
</evidence>
<organism evidence="8 9">
    <name type="scientific">Cardamine amara subsp. amara</name>
    <dbReference type="NCBI Taxonomy" id="228776"/>
    <lineage>
        <taxon>Eukaryota</taxon>
        <taxon>Viridiplantae</taxon>
        <taxon>Streptophyta</taxon>
        <taxon>Embryophyta</taxon>
        <taxon>Tracheophyta</taxon>
        <taxon>Spermatophyta</taxon>
        <taxon>Magnoliopsida</taxon>
        <taxon>eudicotyledons</taxon>
        <taxon>Gunneridae</taxon>
        <taxon>Pentapetalae</taxon>
        <taxon>rosids</taxon>
        <taxon>malvids</taxon>
        <taxon>Brassicales</taxon>
        <taxon>Brassicaceae</taxon>
        <taxon>Cardamineae</taxon>
        <taxon>Cardamine</taxon>
    </lineage>
</organism>
<dbReference type="EMBL" id="JBANAX010000117">
    <property type="protein sequence ID" value="KAL1221770.1"/>
    <property type="molecule type" value="Genomic_DNA"/>
</dbReference>
<evidence type="ECO:0000256" key="3">
    <source>
        <dbReference type="ARBA" id="ARBA00022617"/>
    </source>
</evidence>
<keyword evidence="6" id="KW-0408">Iron</keyword>
<evidence type="ECO:0000256" key="1">
    <source>
        <dbReference type="ARBA" id="ARBA00001971"/>
    </source>
</evidence>
<dbReference type="Proteomes" id="UP001558713">
    <property type="component" value="Unassembled WGS sequence"/>
</dbReference>
<dbReference type="SUPFAM" id="SSF48264">
    <property type="entry name" value="Cytochrome P450"/>
    <property type="match status" value="1"/>
</dbReference>
<evidence type="ECO:0000256" key="7">
    <source>
        <dbReference type="ARBA" id="ARBA00023033"/>
    </source>
</evidence>
<accession>A0ABD1BXC6</accession>
<dbReference type="GO" id="GO:0004497">
    <property type="term" value="F:monooxygenase activity"/>
    <property type="evidence" value="ECO:0007669"/>
    <property type="project" value="UniProtKB-KW"/>
</dbReference>
<evidence type="ECO:0000313" key="9">
    <source>
        <dbReference type="Proteomes" id="UP001558713"/>
    </source>
</evidence>
<dbReference type="InterPro" id="IPR036396">
    <property type="entry name" value="Cyt_P450_sf"/>
</dbReference>
<dbReference type="InterPro" id="IPR001128">
    <property type="entry name" value="Cyt_P450"/>
</dbReference>
<keyword evidence="5" id="KW-0560">Oxidoreductase</keyword>
<dbReference type="Pfam" id="PF00067">
    <property type="entry name" value="p450"/>
    <property type="match status" value="1"/>
</dbReference>
<dbReference type="GO" id="GO:0046872">
    <property type="term" value="F:metal ion binding"/>
    <property type="evidence" value="ECO:0007669"/>
    <property type="project" value="UniProtKB-KW"/>
</dbReference>
<dbReference type="PANTHER" id="PTHR47955">
    <property type="entry name" value="CYTOCHROME P450 FAMILY 71 PROTEIN"/>
    <property type="match status" value="1"/>
</dbReference>